<gene>
    <name evidence="2" type="ORF">KGM_207849</name>
</gene>
<evidence type="ECO:0000256" key="1">
    <source>
        <dbReference type="SAM" id="MobiDB-lite"/>
    </source>
</evidence>
<accession>A0A212FHZ8</accession>
<keyword evidence="3" id="KW-1185">Reference proteome</keyword>
<dbReference type="EMBL" id="AGBW02008450">
    <property type="protein sequence ID" value="OWR53336.1"/>
    <property type="molecule type" value="Genomic_DNA"/>
</dbReference>
<dbReference type="KEGG" id="dpl:KGM_207849"/>
<name>A0A212FHZ8_DANPL</name>
<feature type="compositionally biased region" description="Gly residues" evidence="1">
    <location>
        <begin position="55"/>
        <end position="69"/>
    </location>
</feature>
<sequence length="197" mass="22561">MNWVTPVQYQQQSCCPPECCVDGSRYPKDERYPGYDRYPGQKGYPGQAGYPGLDGYPGSGRYPGQGGYSGLDRYPGQNGYPGQDGYPGQVGYPDQDRYPPYNRRPGIEDEVADGGKKLAYYRQNEMCSGEYCDNKYKRVGKYNFNDLLPRPTVKSYLRAKNSYIEPIRRRNSFGSKLNIPIPDKMAFKLMDKLRRTY</sequence>
<organism evidence="2 3">
    <name type="scientific">Danaus plexippus plexippus</name>
    <dbReference type="NCBI Taxonomy" id="278856"/>
    <lineage>
        <taxon>Eukaryota</taxon>
        <taxon>Metazoa</taxon>
        <taxon>Ecdysozoa</taxon>
        <taxon>Arthropoda</taxon>
        <taxon>Hexapoda</taxon>
        <taxon>Insecta</taxon>
        <taxon>Pterygota</taxon>
        <taxon>Neoptera</taxon>
        <taxon>Endopterygota</taxon>
        <taxon>Lepidoptera</taxon>
        <taxon>Glossata</taxon>
        <taxon>Ditrysia</taxon>
        <taxon>Papilionoidea</taxon>
        <taxon>Nymphalidae</taxon>
        <taxon>Danainae</taxon>
        <taxon>Danaini</taxon>
        <taxon>Danaina</taxon>
        <taxon>Danaus</taxon>
        <taxon>Danaus</taxon>
    </lineage>
</organism>
<evidence type="ECO:0000313" key="3">
    <source>
        <dbReference type="Proteomes" id="UP000007151"/>
    </source>
</evidence>
<dbReference type="InParanoid" id="A0A212FHZ8"/>
<comment type="caution">
    <text evidence="2">The sequence shown here is derived from an EMBL/GenBank/DDBJ whole genome shotgun (WGS) entry which is preliminary data.</text>
</comment>
<proteinExistence type="predicted"/>
<dbReference type="Proteomes" id="UP000007151">
    <property type="component" value="Unassembled WGS sequence"/>
</dbReference>
<protein>
    <submittedName>
        <fullName evidence="2">Uncharacterized protein</fullName>
    </submittedName>
</protein>
<reference evidence="2 3" key="1">
    <citation type="journal article" date="2011" name="Cell">
        <title>The monarch butterfly genome yields insights into long-distance migration.</title>
        <authorList>
            <person name="Zhan S."/>
            <person name="Merlin C."/>
            <person name="Boore J.L."/>
            <person name="Reppert S.M."/>
        </authorList>
    </citation>
    <scope>NUCLEOTIDE SEQUENCE [LARGE SCALE GENOMIC DNA]</scope>
    <source>
        <strain evidence="2">F-2</strain>
    </source>
</reference>
<dbReference type="AlphaFoldDB" id="A0A212FHZ8"/>
<feature type="region of interest" description="Disordered" evidence="1">
    <location>
        <begin position="30"/>
        <end position="94"/>
    </location>
</feature>
<evidence type="ECO:0000313" key="2">
    <source>
        <dbReference type="EMBL" id="OWR53336.1"/>
    </source>
</evidence>